<sequence>MAVGTVRGDLQSVARRVVEDAHPVYAGLLDHPDPEVRVAAREVLSGFTLRRDDAERALREAAERTDDAEERAALRTALRDLDEWNVLSRAESVEPGPVASLRKERIDRRRRPSHGYLSPPVTRPRPGPLWRTRHRLVGVLTRWMHGRPC</sequence>
<accession>A0A3A9YZP2</accession>
<evidence type="ECO:0000313" key="3">
    <source>
        <dbReference type="Proteomes" id="UP000281726"/>
    </source>
</evidence>
<dbReference type="AlphaFoldDB" id="A0A3A9YZP2"/>
<feature type="region of interest" description="Disordered" evidence="1">
    <location>
        <begin position="93"/>
        <end position="129"/>
    </location>
</feature>
<comment type="caution">
    <text evidence="2">The sequence shown here is derived from an EMBL/GenBank/DDBJ whole genome shotgun (WGS) entry which is preliminary data.</text>
</comment>
<dbReference type="EMBL" id="RBAK01000013">
    <property type="protein sequence ID" value="RKN40656.1"/>
    <property type="molecule type" value="Genomic_DNA"/>
</dbReference>
<evidence type="ECO:0000313" key="2">
    <source>
        <dbReference type="EMBL" id="RKN40656.1"/>
    </source>
</evidence>
<gene>
    <name evidence="2" type="ORF">D7223_26355</name>
</gene>
<organism evidence="2 3">
    <name type="scientific">Micromonospora endolithica</name>
    <dbReference type="NCBI Taxonomy" id="230091"/>
    <lineage>
        <taxon>Bacteria</taxon>
        <taxon>Bacillati</taxon>
        <taxon>Actinomycetota</taxon>
        <taxon>Actinomycetes</taxon>
        <taxon>Micromonosporales</taxon>
        <taxon>Micromonosporaceae</taxon>
        <taxon>Micromonospora</taxon>
    </lineage>
</organism>
<reference evidence="2 3" key="1">
    <citation type="journal article" date="2004" name="Syst. Appl. Microbiol.">
        <title>Cryptoendolithic actinomycetes from antarctic sandstone rock samples: Micromonospora endolithica sp. nov. and two isolates related to Micromonospora coerulea Jensen 1932.</title>
        <authorList>
            <person name="Hirsch P."/>
            <person name="Mevs U."/>
            <person name="Kroppenstedt R.M."/>
            <person name="Schumann P."/>
            <person name="Stackebrandt E."/>
        </authorList>
    </citation>
    <scope>NUCLEOTIDE SEQUENCE [LARGE SCALE GENOMIC DNA]</scope>
    <source>
        <strain evidence="2 3">JCM 12677</strain>
    </source>
</reference>
<evidence type="ECO:0000256" key="1">
    <source>
        <dbReference type="SAM" id="MobiDB-lite"/>
    </source>
</evidence>
<name>A0A3A9YZP2_9ACTN</name>
<keyword evidence="3" id="KW-1185">Reference proteome</keyword>
<protein>
    <submittedName>
        <fullName evidence="2">HEAT repeat domain-containing protein</fullName>
    </submittedName>
</protein>
<dbReference type="Proteomes" id="UP000281726">
    <property type="component" value="Unassembled WGS sequence"/>
</dbReference>
<proteinExistence type="predicted"/>